<dbReference type="PROSITE" id="PS51257">
    <property type="entry name" value="PROKAR_LIPOPROTEIN"/>
    <property type="match status" value="1"/>
</dbReference>
<proteinExistence type="inferred from homology"/>
<dbReference type="AlphaFoldDB" id="A0A2H0TWJ0"/>
<protein>
    <recommendedName>
        <fullName evidence="6">ABC transporter substrate-binding protein</fullName>
    </recommendedName>
</protein>
<evidence type="ECO:0000256" key="2">
    <source>
        <dbReference type="ARBA" id="ARBA00022448"/>
    </source>
</evidence>
<accession>A0A2H0TWJ0</accession>
<keyword evidence="3" id="KW-0732">Signal</keyword>
<organism evidence="4 5">
    <name type="scientific">Candidatus Magasanikbacteria bacterium CG10_big_fil_rev_8_21_14_0_10_42_10</name>
    <dbReference type="NCBI Taxonomy" id="1974649"/>
    <lineage>
        <taxon>Bacteria</taxon>
        <taxon>Candidatus Magasanikiibacteriota</taxon>
    </lineage>
</organism>
<gene>
    <name evidence="4" type="ORF">COU32_01545</name>
</gene>
<evidence type="ECO:0000256" key="3">
    <source>
        <dbReference type="ARBA" id="ARBA00022729"/>
    </source>
</evidence>
<keyword evidence="2" id="KW-0813">Transport</keyword>
<evidence type="ECO:0000256" key="1">
    <source>
        <dbReference type="ARBA" id="ARBA00008520"/>
    </source>
</evidence>
<name>A0A2H0TWJ0_9BACT</name>
<dbReference type="PANTHER" id="PTHR43649:SF34">
    <property type="entry name" value="ABC TRANSPORTER PERIPLASMIC-BINDING PROTEIN YCJN-RELATED"/>
    <property type="match status" value="1"/>
</dbReference>
<evidence type="ECO:0000313" key="5">
    <source>
        <dbReference type="Proteomes" id="UP000231530"/>
    </source>
</evidence>
<comment type="similarity">
    <text evidence="1">Belongs to the bacterial solute-binding protein 1 family.</text>
</comment>
<dbReference type="InterPro" id="IPR050490">
    <property type="entry name" value="Bact_solute-bd_prot1"/>
</dbReference>
<dbReference type="SUPFAM" id="SSF53850">
    <property type="entry name" value="Periplasmic binding protein-like II"/>
    <property type="match status" value="1"/>
</dbReference>
<dbReference type="EMBL" id="PFBY01000020">
    <property type="protein sequence ID" value="PIR76529.1"/>
    <property type="molecule type" value="Genomic_DNA"/>
</dbReference>
<sequence>MRKKYIYTFLALFGITSTLGFGCKGLSQQEQASIQPVTLTYWTVYDDVPQLQKFATAYKQIRPYVTINIRQIRYEEFDTLFTNALADDIGPDIISTHVTWLRKYEPRLDPMPASVNVSDVQVTGSQFSQQVTVTPQTNPMPSVRGIESNFVGTVANDIIIRNQIYGLPLALDTLALYYNKKILDQAGIPEPPHTWADFIADVIKITRINGAGDIVQSGVPLGTGNNIEHAGDIFALLLLQNGVDVVNNGTVVFAGGIERATANHPTLEALRFFTDFARPTKEVYSWNEKQTSAFTAFTQGRAGFFFGFAYDYPRIKSRAPQLDVNVIAVPQLNDNAPVNVANYWIESVVKKTKHRNEAWDFIRFMTTPDNIAAYTTATKQPSPLRSQVATQQQDPELAPFVTGILTAKNWYTGKDIDRASQAIADLMKQYLLPYADGQNALKRDAQLVVNAATIVQQTL</sequence>
<evidence type="ECO:0000313" key="4">
    <source>
        <dbReference type="EMBL" id="PIR76529.1"/>
    </source>
</evidence>
<dbReference type="PANTHER" id="PTHR43649">
    <property type="entry name" value="ARABINOSE-BINDING PROTEIN-RELATED"/>
    <property type="match status" value="1"/>
</dbReference>
<dbReference type="InterPro" id="IPR006059">
    <property type="entry name" value="SBP"/>
</dbReference>
<comment type="caution">
    <text evidence="4">The sequence shown here is derived from an EMBL/GenBank/DDBJ whole genome shotgun (WGS) entry which is preliminary data.</text>
</comment>
<evidence type="ECO:0008006" key="6">
    <source>
        <dbReference type="Google" id="ProtNLM"/>
    </source>
</evidence>
<dbReference type="Gene3D" id="3.40.190.10">
    <property type="entry name" value="Periplasmic binding protein-like II"/>
    <property type="match status" value="1"/>
</dbReference>
<dbReference type="Proteomes" id="UP000231530">
    <property type="component" value="Unassembled WGS sequence"/>
</dbReference>
<dbReference type="Pfam" id="PF01547">
    <property type="entry name" value="SBP_bac_1"/>
    <property type="match status" value="1"/>
</dbReference>
<reference evidence="5" key="1">
    <citation type="submission" date="2017-09" db="EMBL/GenBank/DDBJ databases">
        <title>Depth-based differentiation of microbial function through sediment-hosted aquifers and enrichment of novel symbionts in the deep terrestrial subsurface.</title>
        <authorList>
            <person name="Probst A.J."/>
            <person name="Ladd B."/>
            <person name="Jarett J.K."/>
            <person name="Geller-Mcgrath D.E."/>
            <person name="Sieber C.M.K."/>
            <person name="Emerson J.B."/>
            <person name="Anantharaman K."/>
            <person name="Thomas B.C."/>
            <person name="Malmstrom R."/>
            <person name="Stieglmeier M."/>
            <person name="Klingl A."/>
            <person name="Woyke T."/>
            <person name="Ryan C.M."/>
            <person name="Banfield J.F."/>
        </authorList>
    </citation>
    <scope>NUCLEOTIDE SEQUENCE [LARGE SCALE GENOMIC DNA]</scope>
</reference>